<dbReference type="GO" id="GO:0005634">
    <property type="term" value="C:nucleus"/>
    <property type="evidence" value="ECO:0007669"/>
    <property type="project" value="UniProtKB-SubCell"/>
</dbReference>
<proteinExistence type="predicted"/>
<reference evidence="6" key="1">
    <citation type="submission" date="2022-11" db="UniProtKB">
        <authorList>
            <consortium name="WormBaseParasite"/>
        </authorList>
    </citation>
    <scope>IDENTIFICATION</scope>
</reference>
<dbReference type="CDD" id="cd00024">
    <property type="entry name" value="CD_CSD"/>
    <property type="match status" value="2"/>
</dbReference>
<dbReference type="PROSITE" id="PS00598">
    <property type="entry name" value="CHROMO_1"/>
    <property type="match status" value="1"/>
</dbReference>
<dbReference type="Pfam" id="PF00385">
    <property type="entry name" value="Chromo"/>
    <property type="match status" value="2"/>
</dbReference>
<protein>
    <submittedName>
        <fullName evidence="6">Chromo domain-containing protein</fullName>
    </submittedName>
</protein>
<dbReference type="InterPro" id="IPR023779">
    <property type="entry name" value="Chromodomain_CS"/>
</dbReference>
<dbReference type="InterPro" id="IPR051219">
    <property type="entry name" value="Heterochromatin_chromo-domain"/>
</dbReference>
<name>A0A914E1J6_9BILA</name>
<feature type="domain" description="Chromo" evidence="4">
    <location>
        <begin position="29"/>
        <end position="89"/>
    </location>
</feature>
<organism evidence="5 6">
    <name type="scientific">Acrobeloides nanus</name>
    <dbReference type="NCBI Taxonomy" id="290746"/>
    <lineage>
        <taxon>Eukaryota</taxon>
        <taxon>Metazoa</taxon>
        <taxon>Ecdysozoa</taxon>
        <taxon>Nematoda</taxon>
        <taxon>Chromadorea</taxon>
        <taxon>Rhabditida</taxon>
        <taxon>Tylenchina</taxon>
        <taxon>Cephalobomorpha</taxon>
        <taxon>Cephaloboidea</taxon>
        <taxon>Cephalobidae</taxon>
        <taxon>Acrobeloides</taxon>
    </lineage>
</organism>
<evidence type="ECO:0000259" key="4">
    <source>
        <dbReference type="PROSITE" id="PS50013"/>
    </source>
</evidence>
<dbReference type="SMART" id="SM00298">
    <property type="entry name" value="CHROMO"/>
    <property type="match status" value="2"/>
</dbReference>
<dbReference type="Gene3D" id="2.40.50.40">
    <property type="match status" value="2"/>
</dbReference>
<dbReference type="PROSITE" id="PS50013">
    <property type="entry name" value="CHROMO_2"/>
    <property type="match status" value="2"/>
</dbReference>
<evidence type="ECO:0000256" key="1">
    <source>
        <dbReference type="ARBA" id="ARBA00004123"/>
    </source>
</evidence>
<dbReference type="InterPro" id="IPR000953">
    <property type="entry name" value="Chromo/chromo_shadow_dom"/>
</dbReference>
<keyword evidence="2" id="KW-0539">Nucleus</keyword>
<evidence type="ECO:0000256" key="3">
    <source>
        <dbReference type="SAM" id="MobiDB-lite"/>
    </source>
</evidence>
<feature type="compositionally biased region" description="Polar residues" evidence="3">
    <location>
        <begin position="662"/>
        <end position="674"/>
    </location>
</feature>
<feature type="region of interest" description="Disordered" evidence="3">
    <location>
        <begin position="1"/>
        <end position="28"/>
    </location>
</feature>
<feature type="domain" description="Chromo" evidence="4">
    <location>
        <begin position="105"/>
        <end position="170"/>
    </location>
</feature>
<dbReference type="Proteomes" id="UP000887540">
    <property type="component" value="Unplaced"/>
</dbReference>
<feature type="compositionally biased region" description="Basic and acidic residues" evidence="3">
    <location>
        <begin position="332"/>
        <end position="343"/>
    </location>
</feature>
<sequence>MSRDEDDSKSQTSSIATDEASEEEGEGTYVVREILDHCKKDGVKHYLVAWKGWDNPEDNTWEPEENLWGARDAIKKFWKKKGVDKSIEINEKVEDKEEEDDDGEYRVQKVITHRLYKDLKKQGIIIDSQFKPDQILYRVRWDGYSPDDDTWEPERIMKNVKAFIEYQKKNHLGIYTTGRSKSPSVEHTGKKRAGSPLNKNLNKKSKYDERDKKLFFPPTKDEIRKLQALQAQGTKETDAQRKAREHQLQEGGDVFGHFLSNIDSQKKAIAKKKALEKQRKREAELKAKEQVSDIDPNELFKQYEEEARRQLNEPPPRVKRVTPEEIAAFKEKFKRIREEQKPEQKKKRQARRKAIIAQYPRRHTRSYVKALEESTVDNEDEAIPAPTEERNDAQTENNVMLEIFKTKKKEEIGELEEAVEFSLEVDTKSLKNQTLYSPKLEIAESMEIEPNKELETIPDEKKAIIAELNDAKEPVGVIDEEQLDEATPADVNKSATVVDEEREVEAEIVVECVKQVVLPASEIKIQKEMMEVDAQAQSSDLPLQETSEVVKDEADKTVAILDKEDETAQESENLVASKANLQPVELPLEEKANKMVPVETMIEPDQVMGNEDPPDATHEPLHALVAPEVSNLLKDLANKPEEKRLLSSEVATSSTLLDSMFTSIPGNQEETSSIVEPKSMEVLDAESNSSKLENKPVKELEAEVGLKTSLKQEELVSDASETTKEALPMIFIKSNENEQENIPRKVNQDKIFLESKETTPNVNSETKSEARAPPAISPEEEKNLDRHTKYLSSLSEIIKVVEQMKVSNNKETKNAVIYENLAVCKNIKGIQDPRVRKRCRKALGDFMSDRQKEYLDKV</sequence>
<dbReference type="AlphaFoldDB" id="A0A914E1J6"/>
<accession>A0A914E1J6</accession>
<feature type="region of interest" description="Disordered" evidence="3">
    <location>
        <begin position="332"/>
        <end position="397"/>
    </location>
</feature>
<comment type="subcellular location">
    <subcellularLocation>
        <location evidence="1">Nucleus</location>
    </subcellularLocation>
</comment>
<feature type="region of interest" description="Disordered" evidence="3">
    <location>
        <begin position="662"/>
        <end position="696"/>
    </location>
</feature>
<dbReference type="InterPro" id="IPR016197">
    <property type="entry name" value="Chromo-like_dom_sf"/>
</dbReference>
<feature type="region of interest" description="Disordered" evidence="3">
    <location>
        <begin position="175"/>
        <end position="213"/>
    </location>
</feature>
<dbReference type="InterPro" id="IPR023780">
    <property type="entry name" value="Chromo_domain"/>
</dbReference>
<dbReference type="PANTHER" id="PTHR22812">
    <property type="entry name" value="CHROMOBOX PROTEIN"/>
    <property type="match status" value="1"/>
</dbReference>
<dbReference type="SUPFAM" id="SSF54160">
    <property type="entry name" value="Chromo domain-like"/>
    <property type="match status" value="2"/>
</dbReference>
<feature type="compositionally biased region" description="Basic residues" evidence="3">
    <location>
        <begin position="344"/>
        <end position="366"/>
    </location>
</feature>
<evidence type="ECO:0000256" key="2">
    <source>
        <dbReference type="ARBA" id="ARBA00023242"/>
    </source>
</evidence>
<keyword evidence="5" id="KW-1185">Reference proteome</keyword>
<evidence type="ECO:0000313" key="5">
    <source>
        <dbReference type="Proteomes" id="UP000887540"/>
    </source>
</evidence>
<evidence type="ECO:0000313" key="6">
    <source>
        <dbReference type="WBParaSite" id="ACRNAN_scaffold4982.g18450.t1"/>
    </source>
</evidence>
<dbReference type="WBParaSite" id="ACRNAN_scaffold4982.g18450.t1">
    <property type="protein sequence ID" value="ACRNAN_scaffold4982.g18450.t1"/>
    <property type="gene ID" value="ACRNAN_scaffold4982.g18450"/>
</dbReference>
<feature type="region of interest" description="Disordered" evidence="3">
    <location>
        <begin position="754"/>
        <end position="784"/>
    </location>
</feature>